<proteinExistence type="predicted"/>
<evidence type="ECO:0000259" key="3">
    <source>
        <dbReference type="Pfam" id="PF26109"/>
    </source>
</evidence>
<dbReference type="PROSITE" id="PS52050">
    <property type="entry name" value="WYL"/>
    <property type="match status" value="1"/>
</dbReference>
<dbReference type="Pfam" id="PF26107">
    <property type="entry name" value="BrxR_CTD"/>
    <property type="match status" value="1"/>
</dbReference>
<dbReference type="Proteomes" id="UP000078503">
    <property type="component" value="Unassembled WGS sequence"/>
</dbReference>
<comment type="caution">
    <text evidence="4">The sequence shown here is derived from an EMBL/GenBank/DDBJ whole genome shotgun (WGS) entry which is preliminary data.</text>
</comment>
<dbReference type="AlphaFoldDB" id="A0A178K363"/>
<evidence type="ECO:0000313" key="4">
    <source>
        <dbReference type="EMBL" id="OAN11721.1"/>
    </source>
</evidence>
<organism evidence="4 5">
    <name type="scientific">Photobacterium jeanii</name>
    <dbReference type="NCBI Taxonomy" id="858640"/>
    <lineage>
        <taxon>Bacteria</taxon>
        <taxon>Pseudomonadati</taxon>
        <taxon>Pseudomonadota</taxon>
        <taxon>Gammaproteobacteria</taxon>
        <taxon>Vibrionales</taxon>
        <taxon>Vibrionaceae</taxon>
        <taxon>Photobacterium</taxon>
    </lineage>
</organism>
<dbReference type="OrthoDB" id="6400324at2"/>
<keyword evidence="5" id="KW-1185">Reference proteome</keyword>
<feature type="domain" description="WYL" evidence="1">
    <location>
        <begin position="121"/>
        <end position="185"/>
    </location>
</feature>
<evidence type="ECO:0000259" key="2">
    <source>
        <dbReference type="Pfam" id="PF26107"/>
    </source>
</evidence>
<dbReference type="EMBL" id="LVHF01000033">
    <property type="protein sequence ID" value="OAN11721.1"/>
    <property type="molecule type" value="Genomic_DNA"/>
</dbReference>
<dbReference type="InterPro" id="IPR059019">
    <property type="entry name" value="WHD_CapW"/>
</dbReference>
<feature type="domain" description="DNA-binding transcriptional repressor CapW winged helix-turn-helix" evidence="3">
    <location>
        <begin position="9"/>
        <end position="88"/>
    </location>
</feature>
<reference evidence="4 5" key="1">
    <citation type="submission" date="2016-03" db="EMBL/GenBank/DDBJ databases">
        <title>Photobacterium proteolyticum sp. nov. a protease producing bacterium isolated from ocean sediments of Laizhou Bay.</title>
        <authorList>
            <person name="Li Y."/>
        </authorList>
    </citation>
    <scope>NUCLEOTIDE SEQUENCE [LARGE SCALE GENOMIC DNA]</scope>
    <source>
        <strain evidence="4 5">R-40508</strain>
    </source>
</reference>
<feature type="domain" description="DNA-binding transcriptional repressor CapW C-terminal dimerisation" evidence="2">
    <location>
        <begin position="209"/>
        <end position="278"/>
    </location>
</feature>
<dbReference type="InterPro" id="IPR051534">
    <property type="entry name" value="CBASS_pafABC_assoc_protein"/>
</dbReference>
<name>A0A178K363_9GAMM</name>
<dbReference type="PANTHER" id="PTHR34580">
    <property type="match status" value="1"/>
</dbReference>
<dbReference type="STRING" id="858640.A3K86_21320"/>
<protein>
    <submittedName>
        <fullName evidence="4">Uncharacterized protein</fullName>
    </submittedName>
</protein>
<dbReference type="InterPro" id="IPR059020">
    <property type="entry name" value="CapW_CTD"/>
</dbReference>
<evidence type="ECO:0000259" key="1">
    <source>
        <dbReference type="Pfam" id="PF13280"/>
    </source>
</evidence>
<dbReference type="Pfam" id="PF13280">
    <property type="entry name" value="WYL"/>
    <property type="match status" value="1"/>
</dbReference>
<evidence type="ECO:0000313" key="5">
    <source>
        <dbReference type="Proteomes" id="UP000078503"/>
    </source>
</evidence>
<dbReference type="PANTHER" id="PTHR34580:SF3">
    <property type="entry name" value="PROTEIN PAFB"/>
    <property type="match status" value="1"/>
</dbReference>
<dbReference type="Pfam" id="PF26109">
    <property type="entry name" value="WHD_BrxR"/>
    <property type="match status" value="1"/>
</dbReference>
<dbReference type="InterPro" id="IPR016634">
    <property type="entry name" value="CapW-like"/>
</dbReference>
<dbReference type="InterPro" id="IPR026881">
    <property type="entry name" value="WYL_dom"/>
</dbReference>
<sequence>MGHYSNDKINRFRLIEIIALWEGRLTTNHLQNCFEIGRQQASKDINTYITEIAPNNLEYDKSLKGYKPSSSFVPVLTDGRAEDYLLLLGMNQRLVSKGSHIGWGFNNVATVSSPPRNIKPEVIQSIVSAITHQQRLEIEYVSLYNPMPETRVIAPHTLVQTPLRWHVRAYCEKNRQYRDFVLSRFCGEPECIGKSEHGIADDENWHSVIELELIADPRLNDKQRQLVALDYGMQDNVLIHKTSVALLHYDLSCLNLSLSESRELPEYQQLAIRNINQIKMQLNNI</sequence>
<accession>A0A178K363</accession>
<gene>
    <name evidence="4" type="ORF">A3K86_21320</name>
</gene>
<dbReference type="PIRSF" id="PIRSF015558">
    <property type="entry name" value="Txn_reg_DeoR_prd"/>
    <property type="match status" value="1"/>
</dbReference>